<dbReference type="AlphaFoldDB" id="A0A1V8SLK0"/>
<proteinExistence type="predicted"/>
<organism evidence="1 2">
    <name type="scientific">Cryoendolithus antarcticus</name>
    <dbReference type="NCBI Taxonomy" id="1507870"/>
    <lineage>
        <taxon>Eukaryota</taxon>
        <taxon>Fungi</taxon>
        <taxon>Dikarya</taxon>
        <taxon>Ascomycota</taxon>
        <taxon>Pezizomycotina</taxon>
        <taxon>Dothideomycetes</taxon>
        <taxon>Dothideomycetidae</taxon>
        <taxon>Cladosporiales</taxon>
        <taxon>Cladosporiaceae</taxon>
        <taxon>Cryoendolithus</taxon>
    </lineage>
</organism>
<dbReference type="InParanoid" id="A0A1V8SLK0"/>
<gene>
    <name evidence="1" type="ORF">B0A48_14521</name>
</gene>
<evidence type="ECO:0000313" key="1">
    <source>
        <dbReference type="EMBL" id="OQN99751.1"/>
    </source>
</evidence>
<comment type="caution">
    <text evidence="1">The sequence shown here is derived from an EMBL/GenBank/DDBJ whole genome shotgun (WGS) entry which is preliminary data.</text>
</comment>
<protein>
    <submittedName>
        <fullName evidence="1">Uncharacterized protein</fullName>
    </submittedName>
</protein>
<sequence length="160" mass="18747">MPAAPHQSIAAKVWTIGELQSQVIQCVADQEKAIIVKDKIMDYRYPFKSSSNLRKRATGESKIQAELLLMQRFVDTENVRQLKKYTWCLGTWAIVTSLSGLWVDYTCTQGAEYATAHEQRRRHVHWSVHEALEIFEFELWKDGQLFDENIPDSWEDWKEK</sequence>
<accession>A0A1V8SLK0</accession>
<reference evidence="2" key="1">
    <citation type="submission" date="2017-03" db="EMBL/GenBank/DDBJ databases">
        <title>Genomes of endolithic fungi from Antarctica.</title>
        <authorList>
            <person name="Coleine C."/>
            <person name="Masonjones S."/>
            <person name="Stajich J.E."/>
        </authorList>
    </citation>
    <scope>NUCLEOTIDE SEQUENCE [LARGE SCALE GENOMIC DNA]</scope>
    <source>
        <strain evidence="2">CCFEE 5527</strain>
    </source>
</reference>
<dbReference type="EMBL" id="NAJO01000038">
    <property type="protein sequence ID" value="OQN99751.1"/>
    <property type="molecule type" value="Genomic_DNA"/>
</dbReference>
<evidence type="ECO:0000313" key="2">
    <source>
        <dbReference type="Proteomes" id="UP000192596"/>
    </source>
</evidence>
<keyword evidence="2" id="KW-1185">Reference proteome</keyword>
<name>A0A1V8SLK0_9PEZI</name>
<dbReference type="Proteomes" id="UP000192596">
    <property type="component" value="Unassembled WGS sequence"/>
</dbReference>